<evidence type="ECO:0000256" key="1">
    <source>
        <dbReference type="SAM" id="Phobius"/>
    </source>
</evidence>
<dbReference type="Proteomes" id="UP001148838">
    <property type="component" value="Unassembled WGS sequence"/>
</dbReference>
<comment type="caution">
    <text evidence="2">The sequence shown here is derived from an EMBL/GenBank/DDBJ whole genome shotgun (WGS) entry which is preliminary data.</text>
</comment>
<evidence type="ECO:0000313" key="2">
    <source>
        <dbReference type="EMBL" id="KAJ4442201.1"/>
    </source>
</evidence>
<organism evidence="2 3">
    <name type="scientific">Periplaneta americana</name>
    <name type="common">American cockroach</name>
    <name type="synonym">Blatta americana</name>
    <dbReference type="NCBI Taxonomy" id="6978"/>
    <lineage>
        <taxon>Eukaryota</taxon>
        <taxon>Metazoa</taxon>
        <taxon>Ecdysozoa</taxon>
        <taxon>Arthropoda</taxon>
        <taxon>Hexapoda</taxon>
        <taxon>Insecta</taxon>
        <taxon>Pterygota</taxon>
        <taxon>Neoptera</taxon>
        <taxon>Polyneoptera</taxon>
        <taxon>Dictyoptera</taxon>
        <taxon>Blattodea</taxon>
        <taxon>Blattoidea</taxon>
        <taxon>Blattidae</taxon>
        <taxon>Blattinae</taxon>
        <taxon>Periplaneta</taxon>
    </lineage>
</organism>
<evidence type="ECO:0000313" key="3">
    <source>
        <dbReference type="Proteomes" id="UP001148838"/>
    </source>
</evidence>
<sequence length="139" mass="16006">MAGLCEGGNEPPGSLKAIINRKQSSPFTKCHYNSSAPHLLKDNDNFVGNIGFDFLPFAVAISIASYALFMIKNNIFNFKKYFEIRKKLTSVRVSKQFTFLHYRRYRTYWYVSRVRIHGLCVRMNAVSSLAFRFFNPSSA</sequence>
<proteinExistence type="predicted"/>
<keyword evidence="1" id="KW-0472">Membrane</keyword>
<keyword evidence="1" id="KW-1133">Transmembrane helix</keyword>
<gene>
    <name evidence="2" type="ORF">ANN_12067</name>
</gene>
<keyword evidence="3" id="KW-1185">Reference proteome</keyword>
<protein>
    <submittedName>
        <fullName evidence="2">Uncharacterized protein</fullName>
    </submittedName>
</protein>
<name>A0ABQ8T8A8_PERAM</name>
<accession>A0ABQ8T8A8</accession>
<feature type="transmembrane region" description="Helical" evidence="1">
    <location>
        <begin position="50"/>
        <end position="71"/>
    </location>
</feature>
<dbReference type="EMBL" id="JAJSOF020000015">
    <property type="protein sequence ID" value="KAJ4442201.1"/>
    <property type="molecule type" value="Genomic_DNA"/>
</dbReference>
<reference evidence="2 3" key="1">
    <citation type="journal article" date="2022" name="Allergy">
        <title>Genome assembly and annotation of Periplaneta americana reveal a comprehensive cockroach allergen profile.</title>
        <authorList>
            <person name="Wang L."/>
            <person name="Xiong Q."/>
            <person name="Saelim N."/>
            <person name="Wang L."/>
            <person name="Nong W."/>
            <person name="Wan A.T."/>
            <person name="Shi M."/>
            <person name="Liu X."/>
            <person name="Cao Q."/>
            <person name="Hui J.H.L."/>
            <person name="Sookrung N."/>
            <person name="Leung T.F."/>
            <person name="Tungtrongchitr A."/>
            <person name="Tsui S.K.W."/>
        </authorList>
    </citation>
    <scope>NUCLEOTIDE SEQUENCE [LARGE SCALE GENOMIC DNA]</scope>
    <source>
        <strain evidence="2">PWHHKU_190912</strain>
    </source>
</reference>
<keyword evidence="1" id="KW-0812">Transmembrane</keyword>